<dbReference type="SUPFAM" id="SSF52980">
    <property type="entry name" value="Restriction endonuclease-like"/>
    <property type="match status" value="1"/>
</dbReference>
<name>A0A6J5N2S0_9CAUD</name>
<dbReference type="InterPro" id="IPR011604">
    <property type="entry name" value="PDDEXK-like_dom_sf"/>
</dbReference>
<dbReference type="InterPro" id="IPR011335">
    <property type="entry name" value="Restrct_endonuc-II-like"/>
</dbReference>
<dbReference type="Gene3D" id="3.90.320.10">
    <property type="match status" value="1"/>
</dbReference>
<gene>
    <name evidence="1" type="ORF">UFOVP606_40</name>
</gene>
<evidence type="ECO:0000313" key="1">
    <source>
        <dbReference type="EMBL" id="CAB4153058.1"/>
    </source>
</evidence>
<sequence length="288" mass="33690">MTEARGDTNEEKYQKLFNSYNDAIAKYNAIANTGTKTAIKAAQRIDKLYYDMHEAMKKRNDITLSETCKSYLLEVYIKEKYGREKDIENRYLTKGLMVEEDSLTLYSRIKRKYFTKNENRYSNDFISGMPDAYDGNTIAESETIIDIKSSWDIFTFHKADNEELNENYYWQMQGYMALTGINNARLVYCLIDTPETILNDEQRRLAWKMGTISDESELALEAAEALRLKLTYLDIPLEERYFEIEIPKDEDAIKSIYLRVQACRDYINTNLFGKYEARAAKKNQNAEA</sequence>
<accession>A0A6J5N2S0</accession>
<dbReference type="EMBL" id="LR796585">
    <property type="protein sequence ID" value="CAB4153058.1"/>
    <property type="molecule type" value="Genomic_DNA"/>
</dbReference>
<reference evidence="1" key="1">
    <citation type="submission" date="2020-04" db="EMBL/GenBank/DDBJ databases">
        <authorList>
            <person name="Chiriac C."/>
            <person name="Salcher M."/>
            <person name="Ghai R."/>
            <person name="Kavagutti S V."/>
        </authorList>
    </citation>
    <scope>NUCLEOTIDE SEQUENCE</scope>
</reference>
<protein>
    <submittedName>
        <fullName evidence="1">Uncharacterized protein</fullName>
    </submittedName>
</protein>
<organism evidence="1">
    <name type="scientific">uncultured Caudovirales phage</name>
    <dbReference type="NCBI Taxonomy" id="2100421"/>
    <lineage>
        <taxon>Viruses</taxon>
        <taxon>Duplodnaviria</taxon>
        <taxon>Heunggongvirae</taxon>
        <taxon>Uroviricota</taxon>
        <taxon>Caudoviricetes</taxon>
        <taxon>Peduoviridae</taxon>
        <taxon>Maltschvirus</taxon>
        <taxon>Maltschvirus maltsch</taxon>
    </lineage>
</organism>
<proteinExistence type="predicted"/>